<protein>
    <submittedName>
        <fullName evidence="6">Fe-S cluster domain protein</fullName>
    </submittedName>
</protein>
<dbReference type="RefSeq" id="WP_013162950.1">
    <property type="nucleotide sequence ID" value="NC_014216.1"/>
</dbReference>
<dbReference type="InterPro" id="IPR024264">
    <property type="entry name" value="DUF3786"/>
</dbReference>
<keyword evidence="2" id="KW-0479">Metal-binding</keyword>
<dbReference type="HOGENOM" id="CLU_1044810_0_0_7"/>
<name>D6Z1G5_DESAT</name>
<evidence type="ECO:0000256" key="2">
    <source>
        <dbReference type="ARBA" id="ARBA00022723"/>
    </source>
</evidence>
<dbReference type="EMBL" id="CP001940">
    <property type="protein sequence ID" value="ADH85420.1"/>
    <property type="molecule type" value="Genomic_DNA"/>
</dbReference>
<evidence type="ECO:0000256" key="4">
    <source>
        <dbReference type="ARBA" id="ARBA00023014"/>
    </source>
</evidence>
<gene>
    <name evidence="6" type="ordered locus">DaAHT2_0716</name>
</gene>
<dbReference type="Proteomes" id="UP000001508">
    <property type="component" value="Chromosome"/>
</dbReference>
<accession>D6Z1G5</accession>
<dbReference type="GO" id="GO:0051539">
    <property type="term" value="F:4 iron, 4 sulfur cluster binding"/>
    <property type="evidence" value="ECO:0007669"/>
    <property type="project" value="UniProtKB-KW"/>
</dbReference>
<keyword evidence="3" id="KW-0408">Iron</keyword>
<evidence type="ECO:0000259" key="5">
    <source>
        <dbReference type="PROSITE" id="PS51656"/>
    </source>
</evidence>
<dbReference type="InterPro" id="IPR007202">
    <property type="entry name" value="4Fe-4S_dom"/>
</dbReference>
<evidence type="ECO:0000313" key="6">
    <source>
        <dbReference type="EMBL" id="ADH85420.1"/>
    </source>
</evidence>
<keyword evidence="7" id="KW-1185">Reference proteome</keyword>
<dbReference type="Gene3D" id="1.10.15.40">
    <property type="entry name" value="Electron transport complex subunit B, putative Fe-S cluster"/>
    <property type="match status" value="1"/>
</dbReference>
<dbReference type="OrthoDB" id="5414784at2"/>
<keyword evidence="1" id="KW-0004">4Fe-4S</keyword>
<dbReference type="Pfam" id="PF04060">
    <property type="entry name" value="FeS"/>
    <property type="match status" value="1"/>
</dbReference>
<evidence type="ECO:0000313" key="7">
    <source>
        <dbReference type="Proteomes" id="UP000001508"/>
    </source>
</evidence>
<dbReference type="eggNOG" id="COG1456">
    <property type="taxonomic scope" value="Bacteria"/>
</dbReference>
<organism evidence="6 7">
    <name type="scientific">Desulfurivibrio alkaliphilus (strain DSM 19089 / UNIQEM U267 / AHT2)</name>
    <dbReference type="NCBI Taxonomy" id="589865"/>
    <lineage>
        <taxon>Bacteria</taxon>
        <taxon>Pseudomonadati</taxon>
        <taxon>Thermodesulfobacteriota</taxon>
        <taxon>Desulfobulbia</taxon>
        <taxon>Desulfobulbales</taxon>
        <taxon>Desulfobulbaceae</taxon>
        <taxon>Desulfurivibrio</taxon>
    </lineage>
</organism>
<keyword evidence="4" id="KW-0411">Iron-sulfur</keyword>
<dbReference type="GO" id="GO:0046872">
    <property type="term" value="F:metal ion binding"/>
    <property type="evidence" value="ECO:0007669"/>
    <property type="project" value="UniProtKB-KW"/>
</dbReference>
<dbReference type="KEGG" id="dak:DaAHT2_0716"/>
<dbReference type="InParanoid" id="D6Z1G5"/>
<sequence>MNPLELFKKTPQTNCGQCGHPACLAFAAAVTKGGEDPAKCPFLDLAALGLSRQEGPELAGVLRQRELELAEYLKSQVAGLDFAALAEPLGCRLEQDGSGRPVLVFNYLGQETRLNATGVWLEGVEPEDPRDRILLYSYVRSGGGPAPTNQWIGLESLPNTISKVRTLAVYGEQPLARLFHEYGHQRLLAAGLQLGGSSPAESTADLSMIIPVLPQLPQCLHFWAEAPEEGFAASAKVLYDARVLDFLDLESLIFTTERLVDRLTLLLQEPKSAALGKPEKK</sequence>
<reference evidence="7" key="1">
    <citation type="submission" date="2010-02" db="EMBL/GenBank/DDBJ databases">
        <title>Complete sequence of Desulfurivibrio alkaliphilus AHT2.</title>
        <authorList>
            <consortium name="US DOE Joint Genome Institute"/>
            <person name="Pitluck S."/>
            <person name="Chertkov O."/>
            <person name="Detter J.C."/>
            <person name="Han C."/>
            <person name="Tapia R."/>
            <person name="Larimer F."/>
            <person name="Land M."/>
            <person name="Hauser L."/>
            <person name="Kyrpides N."/>
            <person name="Mikhailova N."/>
            <person name="Sorokin D.Y."/>
            <person name="Muyzer G."/>
            <person name="Woyke T."/>
        </authorList>
    </citation>
    <scope>NUCLEOTIDE SEQUENCE [LARGE SCALE GENOMIC DNA]</scope>
    <source>
        <strain evidence="7">DSM 19089 / UNIQEM U267 / AHT2</strain>
    </source>
</reference>
<dbReference type="AlphaFoldDB" id="D6Z1G5"/>
<proteinExistence type="predicted"/>
<feature type="domain" description="4Fe-4S" evidence="5">
    <location>
        <begin position="1"/>
        <end position="57"/>
    </location>
</feature>
<evidence type="ECO:0000256" key="3">
    <source>
        <dbReference type="ARBA" id="ARBA00023004"/>
    </source>
</evidence>
<evidence type="ECO:0000256" key="1">
    <source>
        <dbReference type="ARBA" id="ARBA00022485"/>
    </source>
</evidence>
<dbReference type="STRING" id="589865.DaAHT2_0716"/>
<dbReference type="PROSITE" id="PS51656">
    <property type="entry name" value="4FE4S"/>
    <property type="match status" value="1"/>
</dbReference>
<dbReference type="Pfam" id="PF12654">
    <property type="entry name" value="DUF3786"/>
    <property type="match status" value="1"/>
</dbReference>